<keyword evidence="8" id="KW-1185">Reference proteome</keyword>
<gene>
    <name evidence="7" type="ORF">EJK17_05140</name>
</gene>
<comment type="subcellular location">
    <subcellularLocation>
        <location evidence="1">Membrane</location>
        <topology evidence="1">Multi-pass membrane protein</topology>
    </subcellularLocation>
</comment>
<keyword evidence="2 5" id="KW-0812">Transmembrane</keyword>
<feature type="transmembrane region" description="Helical" evidence="5">
    <location>
        <begin position="109"/>
        <end position="132"/>
    </location>
</feature>
<keyword evidence="4 5" id="KW-0472">Membrane</keyword>
<keyword evidence="3 5" id="KW-1133">Transmembrane helix</keyword>
<comment type="caution">
    <text evidence="7">The sequence shown here is derived from an EMBL/GenBank/DDBJ whole genome shotgun (WGS) entry which is preliminary data.</text>
</comment>
<sequence>MNTVFPSAWGTTYGNYILVPSFHNIYFETQRVVFPFIGEIIRNSAIFTEAPMASLNFSIALLVEILDRHSGRINKIVLVLAILSTFSTTGYIFIVILFILIFFKKDAGINVYKLIISIPVLVLFILVLVYLLKQKSTYGVESTALRVDDFRAGILTWLQHPILGSGLSNTTFLVKNMGMWRTNTGFSNSITEILAEGGVYLSYLYFYAFFKGLSNSIKNKNKEYSIFVIMTFYLFVTTIFTYQYILLFLLVWFRSSRFSVEEY</sequence>
<reference evidence="7 8" key="1">
    <citation type="submission" date="2018-12" db="EMBL/GenBank/DDBJ databases">
        <authorList>
            <person name="Meng J."/>
        </authorList>
    </citation>
    <scope>NUCLEOTIDE SEQUENCE [LARGE SCALE GENOMIC DNA]</scope>
    <source>
        <strain evidence="7 8">HT111-2</strain>
    </source>
</reference>
<evidence type="ECO:0000313" key="8">
    <source>
        <dbReference type="Proteomes" id="UP000288291"/>
    </source>
</evidence>
<evidence type="ECO:0000256" key="2">
    <source>
        <dbReference type="ARBA" id="ARBA00022692"/>
    </source>
</evidence>
<feature type="transmembrane region" description="Helical" evidence="5">
    <location>
        <begin position="76"/>
        <end position="103"/>
    </location>
</feature>
<dbReference type="AlphaFoldDB" id="A0A437SVR3"/>
<evidence type="ECO:0000259" key="6">
    <source>
        <dbReference type="Pfam" id="PF04932"/>
    </source>
</evidence>
<dbReference type="Proteomes" id="UP000288291">
    <property type="component" value="Unassembled WGS sequence"/>
</dbReference>
<dbReference type="RefSeq" id="WP_127796255.1">
    <property type="nucleotide sequence ID" value="NZ_ML136879.1"/>
</dbReference>
<feature type="domain" description="O-antigen ligase-related" evidence="6">
    <location>
        <begin position="76"/>
        <end position="200"/>
    </location>
</feature>
<protein>
    <recommendedName>
        <fullName evidence="6">O-antigen ligase-related domain-containing protein</fullName>
    </recommendedName>
</protein>
<proteinExistence type="predicted"/>
<feature type="transmembrane region" description="Helical" evidence="5">
    <location>
        <begin position="226"/>
        <end position="253"/>
    </location>
</feature>
<evidence type="ECO:0000256" key="3">
    <source>
        <dbReference type="ARBA" id="ARBA00022989"/>
    </source>
</evidence>
<dbReference type="Pfam" id="PF04932">
    <property type="entry name" value="Wzy_C"/>
    <property type="match status" value="1"/>
</dbReference>
<dbReference type="InterPro" id="IPR007016">
    <property type="entry name" value="O-antigen_ligase-rel_domated"/>
</dbReference>
<evidence type="ECO:0000256" key="4">
    <source>
        <dbReference type="ARBA" id="ARBA00023136"/>
    </source>
</evidence>
<name>A0A437SVR3_9LACO</name>
<organism evidence="7 8">
    <name type="scientific">Lactobacillus xujianguonis</name>
    <dbReference type="NCBI Taxonomy" id="2495899"/>
    <lineage>
        <taxon>Bacteria</taxon>
        <taxon>Bacillati</taxon>
        <taxon>Bacillota</taxon>
        <taxon>Bacilli</taxon>
        <taxon>Lactobacillales</taxon>
        <taxon>Lactobacillaceae</taxon>
        <taxon>Lactobacillus</taxon>
    </lineage>
</organism>
<accession>A0A437SVR3</accession>
<dbReference type="EMBL" id="RXIA01000011">
    <property type="protein sequence ID" value="RVU70940.1"/>
    <property type="molecule type" value="Genomic_DNA"/>
</dbReference>
<feature type="transmembrane region" description="Helical" evidence="5">
    <location>
        <begin position="185"/>
        <end position="206"/>
    </location>
</feature>
<evidence type="ECO:0000256" key="5">
    <source>
        <dbReference type="SAM" id="Phobius"/>
    </source>
</evidence>
<dbReference type="GO" id="GO:0016020">
    <property type="term" value="C:membrane"/>
    <property type="evidence" value="ECO:0007669"/>
    <property type="project" value="UniProtKB-SubCell"/>
</dbReference>
<evidence type="ECO:0000256" key="1">
    <source>
        <dbReference type="ARBA" id="ARBA00004141"/>
    </source>
</evidence>
<evidence type="ECO:0000313" key="7">
    <source>
        <dbReference type="EMBL" id="RVU70940.1"/>
    </source>
</evidence>